<evidence type="ECO:0000313" key="3">
    <source>
        <dbReference type="Proteomes" id="UP001244011"/>
    </source>
</evidence>
<feature type="region of interest" description="Disordered" evidence="1">
    <location>
        <begin position="559"/>
        <end position="581"/>
    </location>
</feature>
<dbReference type="InterPro" id="IPR055334">
    <property type="entry name" value="PEX8-like"/>
</dbReference>
<dbReference type="GeneID" id="85305223"/>
<evidence type="ECO:0000256" key="1">
    <source>
        <dbReference type="SAM" id="MobiDB-lite"/>
    </source>
</evidence>
<keyword evidence="3" id="KW-1185">Reference proteome</keyword>
<dbReference type="AlphaFoldDB" id="A0AAJ0FEK4"/>
<organism evidence="2 3">
    <name type="scientific">Phialemonium atrogriseum</name>
    <dbReference type="NCBI Taxonomy" id="1093897"/>
    <lineage>
        <taxon>Eukaryota</taxon>
        <taxon>Fungi</taxon>
        <taxon>Dikarya</taxon>
        <taxon>Ascomycota</taxon>
        <taxon>Pezizomycotina</taxon>
        <taxon>Sordariomycetes</taxon>
        <taxon>Sordariomycetidae</taxon>
        <taxon>Cephalothecales</taxon>
        <taxon>Cephalothecaceae</taxon>
        <taxon>Phialemonium</taxon>
    </lineage>
</organism>
<proteinExistence type="predicted"/>
<dbReference type="RefSeq" id="XP_060281884.1">
    <property type="nucleotide sequence ID" value="XM_060422036.1"/>
</dbReference>
<protein>
    <submittedName>
        <fullName evidence="2">PEX8 peroxisomal biogenesis factor 8</fullName>
    </submittedName>
</protein>
<dbReference type="PANTHER" id="PTHR39214:SF1">
    <property type="entry name" value="MICROBODY (PEROXISOME) BIOGENESIS PROTEIN PEROXIN 8 (EUROFUNG)"/>
    <property type="match status" value="1"/>
</dbReference>
<dbReference type="PANTHER" id="PTHR39214">
    <property type="entry name" value="MICROBODY (PEROXISOME) BIOGENESIS PROTEIN PEROXIN 8 (EUROFUNG)"/>
    <property type="match status" value="1"/>
</dbReference>
<comment type="caution">
    <text evidence="2">The sequence shown here is derived from an EMBL/GenBank/DDBJ whole genome shotgun (WGS) entry which is preliminary data.</text>
</comment>
<evidence type="ECO:0000313" key="2">
    <source>
        <dbReference type="EMBL" id="KAK1765671.1"/>
    </source>
</evidence>
<gene>
    <name evidence="2" type="ORF">QBC33DRAFT_128197</name>
</gene>
<reference evidence="2" key="1">
    <citation type="submission" date="2023-06" db="EMBL/GenBank/DDBJ databases">
        <title>Genome-scale phylogeny and comparative genomics of the fungal order Sordariales.</title>
        <authorList>
            <consortium name="Lawrence Berkeley National Laboratory"/>
            <person name="Hensen N."/>
            <person name="Bonometti L."/>
            <person name="Westerberg I."/>
            <person name="Brannstrom I.O."/>
            <person name="Guillou S."/>
            <person name="Cros-Aarteil S."/>
            <person name="Calhoun S."/>
            <person name="Haridas S."/>
            <person name="Kuo A."/>
            <person name="Mondo S."/>
            <person name="Pangilinan J."/>
            <person name="Riley R."/>
            <person name="Labutti K."/>
            <person name="Andreopoulos B."/>
            <person name="Lipzen A."/>
            <person name="Chen C."/>
            <person name="Yanf M."/>
            <person name="Daum C."/>
            <person name="Ng V."/>
            <person name="Clum A."/>
            <person name="Steindorff A."/>
            <person name="Ohm R."/>
            <person name="Martin F."/>
            <person name="Silar P."/>
            <person name="Natvig D."/>
            <person name="Lalanne C."/>
            <person name="Gautier V."/>
            <person name="Ament-Velasquez S.L."/>
            <person name="Kruys A."/>
            <person name="Hutchinson M.I."/>
            <person name="Powell A.J."/>
            <person name="Barry K."/>
            <person name="Miller A.N."/>
            <person name="Grigoriev I.V."/>
            <person name="Debuchy R."/>
            <person name="Gladieux P."/>
            <person name="Thoren M.H."/>
            <person name="Johannesson H."/>
        </authorList>
    </citation>
    <scope>NUCLEOTIDE SEQUENCE</scope>
    <source>
        <strain evidence="2">8032-3</strain>
    </source>
</reference>
<accession>A0AAJ0FEK4</accession>
<dbReference type="Proteomes" id="UP001244011">
    <property type="component" value="Unassembled WGS sequence"/>
</dbReference>
<dbReference type="EMBL" id="MU839014">
    <property type="protein sequence ID" value="KAK1765671.1"/>
    <property type="molecule type" value="Genomic_DNA"/>
</dbReference>
<name>A0AAJ0FEK4_9PEZI</name>
<dbReference type="Pfam" id="PF26001">
    <property type="entry name" value="Pex8"/>
    <property type="match status" value="1"/>
</dbReference>
<sequence>MSVDRTLTTVLGLYQDVHDDAKTEQIYATTTSLLTHLSNPLNLSLLTSQLLNSPAIWRRPNRMRTCYRIISIFNTAAIHVRRNEVDNSRHRGPRVGGGLSSEAWTRAIVKGADDRSPRWKHLLVLTGILMGMEGNGRQSLPSSLRNTLEHAVMTATNLALGPDAEEGLAGTGAVVLALNYAFPLLSDLSQASLDHDLLLPCASRALLGEDGLNSGLLLNAVNNDVVQYGHIFDWPTASPSFLQLQHLDQQPLISGMGPLSRLLAYGIEHARDSRVVLQIQDDLVVFTKNLFEQWQANKLGGLEVSEEAAFLTPETRDTTWPALWQFLKKVMYAVVAVLHRIVSRSLLDHRLRSDAVAPSIATKSLHVLRNLCFVSSYHGNNAFQVYTFTYLASIDILTQYPEACNALLQEIKPPSPGVIPAHPLLRSLDLFYLNLAEHLPLSLPSWEACDALIVQPATTYLSHSAPLSARMVELFESAHSAVLSALSCPDNAPLTVQLAPFYADTLLKSFPSHISPRQFRLAFKTMMQILSPPFPISATHPGLAETFLEMVRFRIGSANPAPLPPRPDAQGQSDMSSPSSEQSTLVMTLIDSLPFLHLSIFEEWMMLAAEAVHEIPDPAMREAAKRRFWDILVNGEMDVERSAIGVAWWGTKGGRELVLSGRSGGSGESGPDSEHRFLMSGAILEGATGSKL</sequence>
<feature type="compositionally biased region" description="Low complexity" evidence="1">
    <location>
        <begin position="570"/>
        <end position="581"/>
    </location>
</feature>